<evidence type="ECO:0000313" key="4">
    <source>
        <dbReference type="EMBL" id="WNM56798.1"/>
    </source>
</evidence>
<dbReference type="PROSITE" id="PS50851">
    <property type="entry name" value="CHEW"/>
    <property type="match status" value="1"/>
</dbReference>
<feature type="domain" description="CheW-like" evidence="3">
    <location>
        <begin position="19"/>
        <end position="160"/>
    </location>
</feature>
<dbReference type="InterPro" id="IPR036061">
    <property type="entry name" value="CheW-like_dom_sf"/>
</dbReference>
<name>A0AA96G7X6_9BACT</name>
<organism evidence="4 5">
    <name type="scientific">Candidatus Nitrospira allomarina</name>
    <dbReference type="NCBI Taxonomy" id="3020900"/>
    <lineage>
        <taxon>Bacteria</taxon>
        <taxon>Pseudomonadati</taxon>
        <taxon>Nitrospirota</taxon>
        <taxon>Nitrospiria</taxon>
        <taxon>Nitrospirales</taxon>
        <taxon>Nitrospiraceae</taxon>
        <taxon>Nitrospira</taxon>
    </lineage>
</organism>
<sequence length="311" mass="34884">MAKWMAEIDQRTGLAGANKMELLMFHFGTNETYGINVFKIREVMKLPPVVKIPDSDPRILGLVNLRGENIALVDLKQAIGLGPLDPVGAKLIIAEYNDNKQGFLVAGVDRIIRMSWERIQIPPPMVQSSRQGAVTAITKLEDGRMVLILDVEKVLAELHPRSEEEVFVGIERHEELAGKRVLVADDSLVARKQITKTLERLGMKYEETQTGREALTRLRQYAELSDKTERTIFDFVEGVITDIEMPEMDGFSLTKAIREDPRLQGLPILMHSSLSGQCNVDKGKALGVTDYVTKFHPTDLRDKLVEHLGKS</sequence>
<accession>A0AA96G7X6</accession>
<evidence type="ECO:0000259" key="3">
    <source>
        <dbReference type="PROSITE" id="PS50851"/>
    </source>
</evidence>
<dbReference type="InterPro" id="IPR002545">
    <property type="entry name" value="CheW-lke_dom"/>
</dbReference>
<dbReference type="RefSeq" id="WP_312640585.1">
    <property type="nucleotide sequence ID" value="NZ_CP116967.1"/>
</dbReference>
<protein>
    <submittedName>
        <fullName evidence="4">Chemotaxis protein</fullName>
    </submittedName>
</protein>
<dbReference type="Pfam" id="PF00072">
    <property type="entry name" value="Response_reg"/>
    <property type="match status" value="1"/>
</dbReference>
<dbReference type="PIRSF" id="PIRSF002867">
    <property type="entry name" value="CheV"/>
    <property type="match status" value="1"/>
</dbReference>
<dbReference type="InterPro" id="IPR011006">
    <property type="entry name" value="CheY-like_superfamily"/>
</dbReference>
<dbReference type="AlphaFoldDB" id="A0AA96G7X6"/>
<dbReference type="InterPro" id="IPR001789">
    <property type="entry name" value="Sig_transdc_resp-reg_receiver"/>
</dbReference>
<dbReference type="SUPFAM" id="SSF50341">
    <property type="entry name" value="CheW-like"/>
    <property type="match status" value="1"/>
</dbReference>
<dbReference type="Gene3D" id="3.40.50.2300">
    <property type="match status" value="1"/>
</dbReference>
<evidence type="ECO:0000256" key="1">
    <source>
        <dbReference type="PROSITE-ProRule" id="PRU00169"/>
    </source>
</evidence>
<feature type="domain" description="Response regulatory" evidence="2">
    <location>
        <begin position="180"/>
        <end position="309"/>
    </location>
</feature>
<dbReference type="Gene3D" id="2.40.50.180">
    <property type="entry name" value="CheA-289, Domain 4"/>
    <property type="match status" value="1"/>
</dbReference>
<feature type="modified residue" description="4-aspartylphosphate" evidence="1">
    <location>
        <position position="242"/>
    </location>
</feature>
<evidence type="ECO:0000259" key="2">
    <source>
        <dbReference type="PROSITE" id="PS50110"/>
    </source>
</evidence>
<dbReference type="GO" id="GO:0000160">
    <property type="term" value="P:phosphorelay signal transduction system"/>
    <property type="evidence" value="ECO:0007669"/>
    <property type="project" value="InterPro"/>
</dbReference>
<dbReference type="Proteomes" id="UP001302719">
    <property type="component" value="Chromosome"/>
</dbReference>
<dbReference type="SUPFAM" id="SSF52172">
    <property type="entry name" value="CheY-like"/>
    <property type="match status" value="1"/>
</dbReference>
<dbReference type="GO" id="GO:0006935">
    <property type="term" value="P:chemotaxis"/>
    <property type="evidence" value="ECO:0007669"/>
    <property type="project" value="InterPro"/>
</dbReference>
<dbReference type="Gene3D" id="2.30.30.40">
    <property type="entry name" value="SH3 Domains"/>
    <property type="match status" value="1"/>
</dbReference>
<dbReference type="SMART" id="SM00260">
    <property type="entry name" value="CheW"/>
    <property type="match status" value="1"/>
</dbReference>
<keyword evidence="1" id="KW-0597">Phosphoprotein</keyword>
<evidence type="ECO:0000313" key="5">
    <source>
        <dbReference type="Proteomes" id="UP001302719"/>
    </source>
</evidence>
<dbReference type="KEGG" id="nall:PP769_12515"/>
<proteinExistence type="predicted"/>
<reference evidence="4 5" key="1">
    <citation type="submission" date="2023-01" db="EMBL/GenBank/DDBJ databases">
        <title>Cultivation and genomic characterization of new, ubiquitous marine nitrite-oxidizing bacteria from the Nitrospirales.</title>
        <authorList>
            <person name="Mueller A.J."/>
            <person name="Daebeler A."/>
            <person name="Herbold C.W."/>
            <person name="Kirkegaard R.H."/>
            <person name="Daims H."/>
        </authorList>
    </citation>
    <scope>NUCLEOTIDE SEQUENCE [LARGE SCALE GENOMIC DNA]</scope>
    <source>
        <strain evidence="4 5">VA</strain>
    </source>
</reference>
<dbReference type="Pfam" id="PF01584">
    <property type="entry name" value="CheW"/>
    <property type="match status" value="1"/>
</dbReference>
<dbReference type="EMBL" id="CP116967">
    <property type="protein sequence ID" value="WNM56798.1"/>
    <property type="molecule type" value="Genomic_DNA"/>
</dbReference>
<keyword evidence="5" id="KW-1185">Reference proteome</keyword>
<dbReference type="PANTHER" id="PTHR47233:SF3">
    <property type="entry name" value="CHEMOTAXIS PROTEIN CHEV"/>
    <property type="match status" value="1"/>
</dbReference>
<dbReference type="SMART" id="SM00448">
    <property type="entry name" value="REC"/>
    <property type="match status" value="1"/>
</dbReference>
<dbReference type="InterPro" id="IPR024181">
    <property type="entry name" value="Chemotax_regulator_CheV"/>
</dbReference>
<dbReference type="PANTHER" id="PTHR47233">
    <property type="entry name" value="CHEMOTAXIS PROTEIN CHEV"/>
    <property type="match status" value="1"/>
</dbReference>
<dbReference type="PROSITE" id="PS50110">
    <property type="entry name" value="RESPONSE_REGULATORY"/>
    <property type="match status" value="1"/>
</dbReference>
<gene>
    <name evidence="4" type="ORF">PP769_12515</name>
</gene>